<accession>A0ABX2AIC1</accession>
<gene>
    <name evidence="4" type="ORF">HNW77_16425</name>
</gene>
<name>A0ABX2AIC1_9PROT</name>
<evidence type="ECO:0000313" key="4">
    <source>
        <dbReference type="EMBL" id="NPC67928.1"/>
    </source>
</evidence>
<proteinExistence type="predicted"/>
<keyword evidence="2" id="KW-0812">Transmembrane</keyword>
<feature type="chain" id="PRO_5045461291" evidence="3">
    <location>
        <begin position="30"/>
        <end position="90"/>
    </location>
</feature>
<keyword evidence="2" id="KW-0472">Membrane</keyword>
<organism evidence="4 5">
    <name type="scientific">Komagataeibacter melomenusus</name>
    <dbReference type="NCBI Taxonomy" id="2766578"/>
    <lineage>
        <taxon>Bacteria</taxon>
        <taxon>Pseudomonadati</taxon>
        <taxon>Pseudomonadota</taxon>
        <taxon>Alphaproteobacteria</taxon>
        <taxon>Acetobacterales</taxon>
        <taxon>Acetobacteraceae</taxon>
        <taxon>Komagataeibacter</taxon>
    </lineage>
</organism>
<keyword evidence="3" id="KW-0732">Signal</keyword>
<sequence length="90" mass="8594">MKLRKLTASLLSASFALGLLATAMPAAHAQPWRGGPGPGWHGGPPRGGWHGRGGYRGGGGGAGLAVGSGIAGLAVGAMLGSALAERGAAP</sequence>
<dbReference type="Proteomes" id="UP000623090">
    <property type="component" value="Unassembled WGS sequence"/>
</dbReference>
<feature type="transmembrane region" description="Helical" evidence="2">
    <location>
        <begin position="62"/>
        <end position="84"/>
    </location>
</feature>
<evidence type="ECO:0000256" key="2">
    <source>
        <dbReference type="SAM" id="Phobius"/>
    </source>
</evidence>
<evidence type="ECO:0000256" key="3">
    <source>
        <dbReference type="SAM" id="SignalP"/>
    </source>
</evidence>
<comment type="caution">
    <text evidence="4">The sequence shown here is derived from an EMBL/GenBank/DDBJ whole genome shotgun (WGS) entry which is preliminary data.</text>
</comment>
<evidence type="ECO:0000256" key="1">
    <source>
        <dbReference type="SAM" id="MobiDB-lite"/>
    </source>
</evidence>
<feature type="non-terminal residue" evidence="4">
    <location>
        <position position="90"/>
    </location>
</feature>
<dbReference type="RefSeq" id="WP_172159091.1">
    <property type="nucleotide sequence ID" value="NZ_JABJWC010000072.1"/>
</dbReference>
<keyword evidence="5" id="KW-1185">Reference proteome</keyword>
<protein>
    <submittedName>
        <fullName evidence="4">Uncharacterized protein</fullName>
    </submittedName>
</protein>
<evidence type="ECO:0000313" key="5">
    <source>
        <dbReference type="Proteomes" id="UP000623090"/>
    </source>
</evidence>
<dbReference type="EMBL" id="JABJWC010000072">
    <property type="protein sequence ID" value="NPC67928.1"/>
    <property type="molecule type" value="Genomic_DNA"/>
</dbReference>
<feature type="compositionally biased region" description="Gly residues" evidence="1">
    <location>
        <begin position="34"/>
        <end position="54"/>
    </location>
</feature>
<reference evidence="4 5" key="1">
    <citation type="journal article" date="2020" name="Microorganisms">
        <title>Description of Komagataeibacter melaceti sp. nov. and Komagataeibacter melomenusus sp. nov. Isolated from Apple Cider Vinegar.</title>
        <authorList>
            <person name="Maric L."/>
            <person name="Cleenwerck I."/>
            <person name="Accetto T."/>
            <person name="Vandamme P."/>
            <person name="Trcek J."/>
        </authorList>
    </citation>
    <scope>NUCLEOTIDE SEQUENCE [LARGE SCALE GENOMIC DNA]</scope>
    <source>
        <strain evidence="4 5">AV436</strain>
    </source>
</reference>
<feature type="region of interest" description="Disordered" evidence="1">
    <location>
        <begin position="28"/>
        <end position="54"/>
    </location>
</feature>
<keyword evidence="2" id="KW-1133">Transmembrane helix</keyword>
<feature type="signal peptide" evidence="3">
    <location>
        <begin position="1"/>
        <end position="29"/>
    </location>
</feature>